<dbReference type="GO" id="GO:0006364">
    <property type="term" value="P:rRNA processing"/>
    <property type="evidence" value="ECO:0007669"/>
    <property type="project" value="TreeGrafter"/>
</dbReference>
<dbReference type="FunCoup" id="A0A7R8Z2I1">
    <property type="interactions" value="1558"/>
</dbReference>
<dbReference type="GO" id="GO:0032545">
    <property type="term" value="C:CURI complex"/>
    <property type="evidence" value="ECO:0007669"/>
    <property type="project" value="TreeGrafter"/>
</dbReference>
<feature type="domain" description="Nrap protein" evidence="15">
    <location>
        <begin position="709"/>
        <end position="889"/>
    </location>
</feature>
<accession>A0A7R8Z2I1</accession>
<dbReference type="Proteomes" id="UP000594454">
    <property type="component" value="Chromosome 6"/>
</dbReference>
<dbReference type="EMBL" id="LR899014">
    <property type="protein sequence ID" value="CAD7093621.1"/>
    <property type="molecule type" value="Genomic_DNA"/>
</dbReference>
<keyword evidence="5" id="KW-0158">Chromosome</keyword>
<dbReference type="GO" id="GO:0032040">
    <property type="term" value="C:small-subunit processome"/>
    <property type="evidence" value="ECO:0007669"/>
    <property type="project" value="TreeGrafter"/>
</dbReference>
<keyword evidence="6 10" id="KW-0694">RNA-binding</keyword>
<evidence type="ECO:0000259" key="13">
    <source>
        <dbReference type="Pfam" id="PF17403"/>
    </source>
</evidence>
<evidence type="ECO:0000256" key="3">
    <source>
        <dbReference type="ARBA" id="ARBA00006674"/>
    </source>
</evidence>
<comment type="function">
    <text evidence="8">Part of the small subunit (SSU) processome, first precursor of the small eukaryotic ribosomal subunit. During the assembly of the SSU processome in the nucleolus, many ribosome biogenesis factors, an RNA chaperone and ribosomal proteins associate with the nascent pre-rRNA and work in concert to generate RNA folding, modifications, rearrangements and cleavage as well as targeted degradation of pre-ribosomal RNA by the RNA exosome.</text>
</comment>
<dbReference type="InterPro" id="IPR035369">
    <property type="entry name" value="Nrap_D4"/>
</dbReference>
<evidence type="ECO:0000259" key="14">
    <source>
        <dbReference type="Pfam" id="PF17404"/>
    </source>
</evidence>
<sequence>MGKMKRKPVINEKSDSEDSENDSMIENDTSENEDSEKDSMIENGTSESEDSDSENESASLSSDEENEDSGHSELQPEASRKRKQSTTTLESANAKKVKEDRKLYKQPTVEEINQLRETENLYHSNLFRLQIQEMLNEVRVKEKYKSFARSWLEEFNTFLSMQKSMPEKVVGTNAFFLTKKKIIKPVNLRKLYSKNFHFQFIAPQEKAFLIGSAETDTWIGDKLIADVCVPMPSKCFQKEDYLNLIYDQKRALYLAYIANQMLKKKFHATDLKFNFTHNNPYKPVLEVVPDGKIGKKLTFRIYVSGDEKSFKLNRFVPWNSNIRDSLFRKKKENDEDEIPLATPNYNATVLYDLTQKANQACINQTVGQQKNLKDGLILLKIWLRQRKLDVGFCGFSNHLMALLVVYLFKQRKIHASMSSYQVARNVWNYLATSTWNLPEKGISLSTNYGLPNQPTLEQFHTYYEIVFVDSTGYLNLCSNLSLEVYLAIKYESQRALELLNNTKVNSFQSLFMANIPIYTRFDHFLKISNGSVIVRVLKEFGQKADRYSFAGHNYPQIAKMICKIIRKGLGDRIHYMLPIEGSFEPWSIKKESPKPNKYVNIGFVLNRETACDILDKGPQANEPSSEEFRKFWGEKSQLRRFQDGSITEACVWAPATATPIVKRLVVKEIVKYLLDYHLKIKSRECQYFANEFDLAYSLDKLFYVFEMGREDAENTSLKVIQKFDDIAKKLRSCDDLPLDITSVQGISSVFRYCDPVPTLSNASHYKEDDKLVFQGYKVCRGVIQLGLSGKWPNDLGALRRLKTAFHIQIARTLREKFKLITRGDISGVYILNDGYLFKVEIFHQKEVALMKKTISVRGAVQYVDTVESMEFERKLDVLPKVTSALHGLYQRCTSFGPTVMIAKRWLNSQLIDSYLWPEECTELLVASQFLKPGSCPNPVQPQTGFFRFLDLLANFDFKNELVVLNFNDEITHDEIVELEAKFAAERDSYPPLAIITSFDTKKDCIWSKQSPSPHILARVILLARFALRQIDIAFSTQRILLANELFIASLDGYDVLITLNPNLVRSCHAHNFEPLPIAGKRLDVTVPAADFDPVQKGLQELRDGFSEFAVFFYNPCGGKHIGVIWKPECFTEREFKIGNVNGCFVEGNGVVKCNVTQLINDIKITLKGLFANVEDLRANRIKAQ</sequence>
<evidence type="ECO:0000256" key="2">
    <source>
        <dbReference type="ARBA" id="ARBA00004604"/>
    </source>
</evidence>
<organism evidence="18 19">
    <name type="scientific">Hermetia illucens</name>
    <name type="common">Black soldier fly</name>
    <dbReference type="NCBI Taxonomy" id="343691"/>
    <lineage>
        <taxon>Eukaryota</taxon>
        <taxon>Metazoa</taxon>
        <taxon>Ecdysozoa</taxon>
        <taxon>Arthropoda</taxon>
        <taxon>Hexapoda</taxon>
        <taxon>Insecta</taxon>
        <taxon>Pterygota</taxon>
        <taxon>Neoptera</taxon>
        <taxon>Endopterygota</taxon>
        <taxon>Diptera</taxon>
        <taxon>Brachycera</taxon>
        <taxon>Stratiomyomorpha</taxon>
        <taxon>Stratiomyidae</taxon>
        <taxon>Hermetiinae</taxon>
        <taxon>Hermetia</taxon>
    </lineage>
</organism>
<proteinExistence type="inferred from homology"/>
<dbReference type="Gene3D" id="3.30.70.3030">
    <property type="match status" value="1"/>
</dbReference>
<dbReference type="InParanoid" id="A0A7R8Z2I1"/>
<evidence type="ECO:0000259" key="12">
    <source>
        <dbReference type="Pfam" id="PF03813"/>
    </source>
</evidence>
<feature type="region of interest" description="Disordered" evidence="11">
    <location>
        <begin position="1"/>
        <end position="102"/>
    </location>
</feature>
<dbReference type="Pfam" id="PF17406">
    <property type="entry name" value="Nrap_D5"/>
    <property type="match status" value="1"/>
</dbReference>
<dbReference type="InterPro" id="IPR035371">
    <property type="entry name" value="Nrap_D6"/>
</dbReference>
<evidence type="ECO:0000256" key="5">
    <source>
        <dbReference type="ARBA" id="ARBA00022454"/>
    </source>
</evidence>
<dbReference type="GO" id="GO:0034456">
    <property type="term" value="C:UTP-C complex"/>
    <property type="evidence" value="ECO:0007669"/>
    <property type="project" value="TreeGrafter"/>
</dbReference>
<dbReference type="InterPro" id="IPR035368">
    <property type="entry name" value="Nrap_D3"/>
</dbReference>
<dbReference type="Pfam" id="PF03813">
    <property type="entry name" value="Nrap"/>
    <property type="match status" value="1"/>
</dbReference>
<evidence type="ECO:0000256" key="9">
    <source>
        <dbReference type="ARBA" id="ARBA00035020"/>
    </source>
</evidence>
<dbReference type="PANTHER" id="PTHR17972:SF0">
    <property type="entry name" value="NUCLEOLAR PROTEIN 6"/>
    <property type="match status" value="1"/>
</dbReference>
<evidence type="ECO:0000256" key="10">
    <source>
        <dbReference type="RuleBase" id="RU364032"/>
    </source>
</evidence>
<dbReference type="GO" id="GO:0006409">
    <property type="term" value="P:tRNA export from nucleus"/>
    <property type="evidence" value="ECO:0007669"/>
    <property type="project" value="TreeGrafter"/>
</dbReference>
<feature type="domain" description="Nrap protein" evidence="12">
    <location>
        <begin position="226"/>
        <end position="365"/>
    </location>
</feature>
<evidence type="ECO:0000256" key="4">
    <source>
        <dbReference type="ARBA" id="ARBA00016437"/>
    </source>
</evidence>
<reference evidence="18 19" key="1">
    <citation type="submission" date="2020-11" db="EMBL/GenBank/DDBJ databases">
        <authorList>
            <person name="Wallbank WR R."/>
            <person name="Pardo Diaz C."/>
            <person name="Kozak K."/>
            <person name="Martin S."/>
            <person name="Jiggins C."/>
            <person name="Moest M."/>
            <person name="Warren A I."/>
            <person name="Generalovic N T."/>
            <person name="Byers J.R.P. K."/>
            <person name="Montejo-Kovacevich G."/>
            <person name="Yen C E."/>
        </authorList>
    </citation>
    <scope>NUCLEOTIDE SEQUENCE [LARGE SCALE GENOMIC DNA]</scope>
</reference>
<dbReference type="OrthoDB" id="10251401at2759"/>
<evidence type="ECO:0000259" key="17">
    <source>
        <dbReference type="Pfam" id="PF17407"/>
    </source>
</evidence>
<dbReference type="Gene3D" id="1.10.1410.10">
    <property type="match status" value="2"/>
</dbReference>
<evidence type="ECO:0000256" key="8">
    <source>
        <dbReference type="ARBA" id="ARBA00035000"/>
    </source>
</evidence>
<comment type="subunit">
    <text evidence="9">Part of the small subunit (SSU) processome, composed of more than 70 proteins and the RNA chaperone small nucleolar RNA (snoRNA) U3.</text>
</comment>
<protein>
    <recommendedName>
        <fullName evidence="4 10">Nucleolar protein 6</fullName>
    </recommendedName>
</protein>
<evidence type="ECO:0000259" key="16">
    <source>
        <dbReference type="Pfam" id="PF17406"/>
    </source>
</evidence>
<keyword evidence="19" id="KW-1185">Reference proteome</keyword>
<evidence type="ECO:0000313" key="19">
    <source>
        <dbReference type="Proteomes" id="UP000594454"/>
    </source>
</evidence>
<dbReference type="InterPro" id="IPR035082">
    <property type="entry name" value="Nrap_D1"/>
</dbReference>
<feature type="domain" description="Nrap protein" evidence="13">
    <location>
        <begin position="372"/>
        <end position="513"/>
    </location>
</feature>
<comment type="subcellular location">
    <subcellularLocation>
        <location evidence="1">Chromosome</location>
    </subcellularLocation>
    <subcellularLocation>
        <location evidence="2 10">Nucleus</location>
        <location evidence="2 10">Nucleolus</location>
    </subcellularLocation>
</comment>
<comment type="similarity">
    <text evidence="3 10">Belongs to the NRAP family.</text>
</comment>
<gene>
    <name evidence="18" type="ORF">HERILL_LOCUS15895</name>
</gene>
<evidence type="ECO:0000313" key="18">
    <source>
        <dbReference type="EMBL" id="CAD7093621.1"/>
    </source>
</evidence>
<evidence type="ECO:0000256" key="11">
    <source>
        <dbReference type="SAM" id="MobiDB-lite"/>
    </source>
</evidence>
<evidence type="ECO:0000256" key="1">
    <source>
        <dbReference type="ARBA" id="ARBA00004286"/>
    </source>
</evidence>
<dbReference type="InterPro" id="IPR035367">
    <property type="entry name" value="Nrap_D2"/>
</dbReference>
<dbReference type="Pfam" id="PF17407">
    <property type="entry name" value="Nrap_D6"/>
    <property type="match status" value="1"/>
</dbReference>
<dbReference type="InterPro" id="IPR005554">
    <property type="entry name" value="NOL6/Upt22"/>
</dbReference>
<feature type="domain" description="Nrap protein" evidence="16">
    <location>
        <begin position="893"/>
        <end position="1037"/>
    </location>
</feature>
<dbReference type="Pfam" id="PF17403">
    <property type="entry name" value="Nrap_D2"/>
    <property type="match status" value="1"/>
</dbReference>
<dbReference type="Pfam" id="PF17405">
    <property type="entry name" value="Nrap_D4"/>
    <property type="match status" value="1"/>
</dbReference>
<dbReference type="PANTHER" id="PTHR17972">
    <property type="entry name" value="NUCLEOLAR RNA-ASSOCIATED PROTEIN"/>
    <property type="match status" value="1"/>
</dbReference>
<dbReference type="FunFam" id="1.10.1410.10:FF:000006">
    <property type="entry name" value="Nucleolar protein 6"/>
    <property type="match status" value="1"/>
</dbReference>
<dbReference type="GO" id="GO:0003723">
    <property type="term" value="F:RNA binding"/>
    <property type="evidence" value="ECO:0007669"/>
    <property type="project" value="UniProtKB-KW"/>
</dbReference>
<dbReference type="FunFam" id="1.10.1410.10:FF:000005">
    <property type="entry name" value="Nucleolar protein 6"/>
    <property type="match status" value="1"/>
</dbReference>
<dbReference type="OMA" id="NPHGGKE"/>
<keyword evidence="7 10" id="KW-0539">Nucleus</keyword>
<evidence type="ECO:0000256" key="6">
    <source>
        <dbReference type="ARBA" id="ARBA00022884"/>
    </source>
</evidence>
<dbReference type="Pfam" id="PF17404">
    <property type="entry name" value="Nrap_D3"/>
    <property type="match status" value="1"/>
</dbReference>
<name>A0A7R8Z2I1_HERIL</name>
<feature type="compositionally biased region" description="Acidic residues" evidence="11">
    <location>
        <begin position="17"/>
        <end position="36"/>
    </location>
</feature>
<feature type="domain" description="Nrap protein" evidence="17">
    <location>
        <begin position="1050"/>
        <end position="1171"/>
    </location>
</feature>
<evidence type="ECO:0000259" key="15">
    <source>
        <dbReference type="Pfam" id="PF17405"/>
    </source>
</evidence>
<feature type="domain" description="Nrap protein" evidence="14">
    <location>
        <begin position="518"/>
        <end position="679"/>
    </location>
</feature>
<evidence type="ECO:0000256" key="7">
    <source>
        <dbReference type="ARBA" id="ARBA00023242"/>
    </source>
</evidence>
<dbReference type="GO" id="GO:0005694">
    <property type="term" value="C:chromosome"/>
    <property type="evidence" value="ECO:0007669"/>
    <property type="project" value="UniProtKB-SubCell"/>
</dbReference>
<dbReference type="AlphaFoldDB" id="A0A7R8Z2I1"/>
<dbReference type="InterPro" id="IPR035370">
    <property type="entry name" value="Nrap_D5"/>
</dbReference>